<evidence type="ECO:0000313" key="1">
    <source>
        <dbReference type="EMBL" id="OQK16736.1"/>
    </source>
</evidence>
<sequence>MKTITSTQILLAKSSLSALSQVSDSIKKLKHSDLSFDEAAIQKVSKFSEFMEKILSEQQSILNQANALQDNRDEVLINQAFQYVNKIPDRIEGLKKLRPGLEKSHKEKREELQQKGFSASEIDRVLPENELITRLDNLDRKIIELKQDEAKLKKFIQDKPFYDVGVITETYFYNHFLESETSFRNNPTCQIQYSDLI</sequence>
<keyword evidence="2" id="KW-1185">Reference proteome</keyword>
<dbReference type="OrthoDB" id="5577826at2"/>
<comment type="caution">
    <text evidence="1">The sequence shown here is derived from an EMBL/GenBank/DDBJ whole genome shotgun (WGS) entry which is preliminary data.</text>
</comment>
<name>A0A1V8M5G3_9GAMM</name>
<protein>
    <submittedName>
        <fullName evidence="1">Uncharacterized protein</fullName>
    </submittedName>
</protein>
<dbReference type="STRING" id="1420851.AU255_02175"/>
<reference evidence="1 2" key="1">
    <citation type="submission" date="2015-12" db="EMBL/GenBank/DDBJ databases">
        <authorList>
            <person name="Shamseldin A."/>
            <person name="Moawad H."/>
            <person name="Abd El-Rahim W.M."/>
            <person name="Sadowsky M.J."/>
        </authorList>
    </citation>
    <scope>NUCLEOTIDE SEQUENCE [LARGE SCALE GENOMIC DNA]</scope>
    <source>
        <strain evidence="1 2">WF1</strain>
    </source>
</reference>
<gene>
    <name evidence="1" type="ORF">AU255_02175</name>
</gene>
<dbReference type="RefSeq" id="WP_080521359.1">
    <property type="nucleotide sequence ID" value="NZ_LPUF01000001.1"/>
</dbReference>
<evidence type="ECO:0000313" key="2">
    <source>
        <dbReference type="Proteomes" id="UP000191980"/>
    </source>
</evidence>
<accession>A0A1V8M5G3</accession>
<organism evidence="1 2">
    <name type="scientific">Methyloprofundus sedimenti</name>
    <dbReference type="NCBI Taxonomy" id="1420851"/>
    <lineage>
        <taxon>Bacteria</taxon>
        <taxon>Pseudomonadati</taxon>
        <taxon>Pseudomonadota</taxon>
        <taxon>Gammaproteobacteria</taxon>
        <taxon>Methylococcales</taxon>
        <taxon>Methylococcaceae</taxon>
        <taxon>Methyloprofundus</taxon>
    </lineage>
</organism>
<dbReference type="Proteomes" id="UP000191980">
    <property type="component" value="Unassembled WGS sequence"/>
</dbReference>
<dbReference type="AlphaFoldDB" id="A0A1V8M5G3"/>
<dbReference type="EMBL" id="LPUF01000001">
    <property type="protein sequence ID" value="OQK16736.1"/>
    <property type="molecule type" value="Genomic_DNA"/>
</dbReference>
<proteinExistence type="predicted"/>